<sequence>MERKKATEDMKRAFENPRGVQVDKVEKLLNALNTTYTRPAYEVPRLLLWDPQLALTRVYAMQKDMAMCLASAGKVLTSLGFIIVGADSSAASFAVVKWGLIVDHLMETFLHLKAAFSAIRADKDSKYADECARLAYKIVVGEDASFDTLYGNSRD</sequence>
<keyword evidence="2" id="KW-1185">Reference proteome</keyword>
<organism evidence="1 2">
    <name type="scientific">Coniosporium uncinatum</name>
    <dbReference type="NCBI Taxonomy" id="93489"/>
    <lineage>
        <taxon>Eukaryota</taxon>
        <taxon>Fungi</taxon>
        <taxon>Dikarya</taxon>
        <taxon>Ascomycota</taxon>
        <taxon>Pezizomycotina</taxon>
        <taxon>Dothideomycetes</taxon>
        <taxon>Dothideomycetes incertae sedis</taxon>
        <taxon>Coniosporium</taxon>
    </lineage>
</organism>
<proteinExistence type="predicted"/>
<reference evidence="1" key="1">
    <citation type="submission" date="2024-09" db="EMBL/GenBank/DDBJ databases">
        <title>Black Yeasts Isolated from many extreme environments.</title>
        <authorList>
            <person name="Coleine C."/>
            <person name="Stajich J.E."/>
            <person name="Selbmann L."/>
        </authorList>
    </citation>
    <scope>NUCLEOTIDE SEQUENCE</scope>
    <source>
        <strain evidence="1">CCFEE 5737</strain>
    </source>
</reference>
<evidence type="ECO:0000313" key="1">
    <source>
        <dbReference type="EMBL" id="KAK3063903.1"/>
    </source>
</evidence>
<protein>
    <submittedName>
        <fullName evidence="1">Uncharacterized protein</fullName>
    </submittedName>
</protein>
<comment type="caution">
    <text evidence="1">The sequence shown here is derived from an EMBL/GenBank/DDBJ whole genome shotgun (WGS) entry which is preliminary data.</text>
</comment>
<dbReference type="EMBL" id="JAWDJW010006681">
    <property type="protein sequence ID" value="KAK3063903.1"/>
    <property type="molecule type" value="Genomic_DNA"/>
</dbReference>
<gene>
    <name evidence="1" type="ORF">LTS18_011814</name>
</gene>
<name>A0ACC3D9H4_9PEZI</name>
<evidence type="ECO:0000313" key="2">
    <source>
        <dbReference type="Proteomes" id="UP001186974"/>
    </source>
</evidence>
<accession>A0ACC3D9H4</accession>
<dbReference type="Proteomes" id="UP001186974">
    <property type="component" value="Unassembled WGS sequence"/>
</dbReference>